<proteinExistence type="inferred from homology"/>
<keyword evidence="9" id="KW-1185">Reference proteome</keyword>
<dbReference type="AlphaFoldDB" id="W2RZ73"/>
<dbReference type="GO" id="GO:0020037">
    <property type="term" value="F:heme binding"/>
    <property type="evidence" value="ECO:0007669"/>
    <property type="project" value="UniProtKB-UniRule"/>
</dbReference>
<sequence>MRPKSWLTKVVLNEGYRARGLSVPVSPCDFQRTTSFVPAAGFIRTAFHDVAGHDSATGVGGLDASIAFELTGEHGKDNAGPFANNSLTFLARYYSVQASMADLMALGLYTSVRSCGGPDIATRTGRIDAQEAGPFGVPKPNDTQQGYKDTFSRIGFNPQEMIKLVACGHTLGGVHREQFPQIATKENMSPFDSTESKFDNRVAVEYVSNTTRNPLVTGPNDSFRSDKIIFTIDHDKTIKQLTDAQTFQNECKIIMQKMIDTVPGSVTLSEPIQVYDVKPGSLSLALSGNGTIVFNGEIRVRTTQGQVANVSLVYKNRDGIKGNNTISTAFAGTANGHDDSFVFYSFSASLPAKSSITSFDVIVTGADGSTTTYNNNGKSFPVQDNIFVQLPDCSVSATTPAGKASVNIVAAVRGSAASVTLSATTHTQRDVPMPLLSTNKVTMTKGSSVGEYTYYEGTFEVASQQLATATFDISAEIDGKTVEDKFHHVAGFGGSTGPDGDNNDGGDDGGNGNSGGGSDWINIPDRGNTDAPGSSSGAIPDKPYTPSRPCGELEGCETLPWVHDLPMPGPDTFAPPGSPNAPVHGSSSGSYGGTGGDRWNGGKGGGGNGGSGGGHGADDDGQGGNGGNGGISGGGHVPVAPTSPVGPVETSGSSPPTSPVTPYTGAASKIRGISSFFISITGLAIMTV</sequence>
<dbReference type="InterPro" id="IPR044831">
    <property type="entry name" value="Ccp1-like"/>
</dbReference>
<dbReference type="STRING" id="1220924.W2RZ73"/>
<keyword evidence="1 5" id="KW-0575">Peroxidase</keyword>
<name>W2RZ73_CYPE1</name>
<feature type="region of interest" description="Disordered" evidence="6">
    <location>
        <begin position="488"/>
        <end position="662"/>
    </location>
</feature>
<dbReference type="EC" id="1.11.1.-" evidence="5"/>
<dbReference type="GO" id="GO:0042744">
    <property type="term" value="P:hydrogen peroxide catabolic process"/>
    <property type="evidence" value="ECO:0007669"/>
    <property type="project" value="TreeGrafter"/>
</dbReference>
<keyword evidence="3 5" id="KW-0560">Oxidoreductase</keyword>
<evidence type="ECO:0000256" key="2">
    <source>
        <dbReference type="ARBA" id="ARBA00022617"/>
    </source>
</evidence>
<dbReference type="Gene3D" id="1.10.420.10">
    <property type="entry name" value="Peroxidase, domain 2"/>
    <property type="match status" value="1"/>
</dbReference>
<accession>W2RZ73</accession>
<dbReference type="VEuPathDB" id="FungiDB:HMPREF1541_03566"/>
<dbReference type="OrthoDB" id="5985073at2759"/>
<dbReference type="GO" id="GO:0000302">
    <property type="term" value="P:response to reactive oxygen species"/>
    <property type="evidence" value="ECO:0007669"/>
    <property type="project" value="TreeGrafter"/>
</dbReference>
<dbReference type="Proteomes" id="UP000030752">
    <property type="component" value="Unassembled WGS sequence"/>
</dbReference>
<dbReference type="GO" id="GO:0034599">
    <property type="term" value="P:cellular response to oxidative stress"/>
    <property type="evidence" value="ECO:0007669"/>
    <property type="project" value="InterPro"/>
</dbReference>
<dbReference type="EMBL" id="KB822719">
    <property type="protein sequence ID" value="ETN41630.1"/>
    <property type="molecule type" value="Genomic_DNA"/>
</dbReference>
<keyword evidence="2" id="KW-0349">Heme</keyword>
<evidence type="ECO:0000259" key="7">
    <source>
        <dbReference type="PROSITE" id="PS50873"/>
    </source>
</evidence>
<organism evidence="8 9">
    <name type="scientific">Cyphellophora europaea (strain CBS 101466)</name>
    <name type="common">Phialophora europaea</name>
    <dbReference type="NCBI Taxonomy" id="1220924"/>
    <lineage>
        <taxon>Eukaryota</taxon>
        <taxon>Fungi</taxon>
        <taxon>Dikarya</taxon>
        <taxon>Ascomycota</taxon>
        <taxon>Pezizomycotina</taxon>
        <taxon>Eurotiomycetes</taxon>
        <taxon>Chaetothyriomycetidae</taxon>
        <taxon>Chaetothyriales</taxon>
        <taxon>Cyphellophoraceae</taxon>
        <taxon>Cyphellophora</taxon>
    </lineage>
</organism>
<dbReference type="RefSeq" id="XP_008716139.1">
    <property type="nucleotide sequence ID" value="XM_008717917.1"/>
</dbReference>
<evidence type="ECO:0000256" key="6">
    <source>
        <dbReference type="SAM" id="MobiDB-lite"/>
    </source>
</evidence>
<feature type="compositionally biased region" description="Gly residues" evidence="6">
    <location>
        <begin position="590"/>
        <end position="615"/>
    </location>
</feature>
<dbReference type="Gene3D" id="1.10.520.10">
    <property type="match status" value="1"/>
</dbReference>
<feature type="domain" description="Plant heme peroxidase family profile" evidence="7">
    <location>
        <begin position="39"/>
        <end position="299"/>
    </location>
</feature>
<dbReference type="Pfam" id="PF00141">
    <property type="entry name" value="peroxidase"/>
    <property type="match status" value="1"/>
</dbReference>
<evidence type="ECO:0000256" key="4">
    <source>
        <dbReference type="RuleBase" id="RU004241"/>
    </source>
</evidence>
<comment type="similarity">
    <text evidence="4">Belongs to the peroxidase family.</text>
</comment>
<gene>
    <name evidence="8" type="ORF">HMPREF1541_03566</name>
</gene>
<evidence type="ECO:0000256" key="5">
    <source>
        <dbReference type="RuleBase" id="RU363051"/>
    </source>
</evidence>
<dbReference type="GeneID" id="19970905"/>
<dbReference type="SUPFAM" id="SSF48113">
    <property type="entry name" value="Heme-dependent peroxidases"/>
    <property type="match status" value="1"/>
</dbReference>
<evidence type="ECO:0000313" key="8">
    <source>
        <dbReference type="EMBL" id="ETN41630.1"/>
    </source>
</evidence>
<dbReference type="PRINTS" id="PR00458">
    <property type="entry name" value="PEROXIDASE"/>
</dbReference>
<evidence type="ECO:0000256" key="3">
    <source>
        <dbReference type="ARBA" id="ARBA00023002"/>
    </source>
</evidence>
<dbReference type="PROSITE" id="PS50873">
    <property type="entry name" value="PEROXIDASE_4"/>
    <property type="match status" value="1"/>
</dbReference>
<feature type="compositionally biased region" description="Gly residues" evidence="6">
    <location>
        <begin position="508"/>
        <end position="518"/>
    </location>
</feature>
<protein>
    <recommendedName>
        <fullName evidence="5">Peroxidase</fullName>
        <ecNumber evidence="5">1.11.1.-</ecNumber>
    </recommendedName>
</protein>
<dbReference type="PANTHER" id="PTHR31356:SF53">
    <property type="entry name" value="HEME PEROXIDASE"/>
    <property type="match status" value="1"/>
</dbReference>
<keyword evidence="2" id="KW-0408">Iron</keyword>
<dbReference type="eggNOG" id="KOG4157">
    <property type="taxonomic scope" value="Eukaryota"/>
</dbReference>
<dbReference type="HOGENOM" id="CLU_004824_3_1_1"/>
<dbReference type="InterPro" id="IPR010255">
    <property type="entry name" value="Haem_peroxidase_sf"/>
</dbReference>
<feature type="compositionally biased region" description="Low complexity" evidence="6">
    <location>
        <begin position="643"/>
        <end position="662"/>
    </location>
</feature>
<dbReference type="GO" id="GO:0004601">
    <property type="term" value="F:peroxidase activity"/>
    <property type="evidence" value="ECO:0007669"/>
    <property type="project" value="UniProtKB-KW"/>
</dbReference>
<evidence type="ECO:0000313" key="9">
    <source>
        <dbReference type="Proteomes" id="UP000030752"/>
    </source>
</evidence>
<feature type="compositionally biased region" description="Gly residues" evidence="6">
    <location>
        <begin position="622"/>
        <end position="636"/>
    </location>
</feature>
<dbReference type="InterPro" id="IPR002016">
    <property type="entry name" value="Haem_peroxidase"/>
</dbReference>
<evidence type="ECO:0000256" key="1">
    <source>
        <dbReference type="ARBA" id="ARBA00022559"/>
    </source>
</evidence>
<reference evidence="8 9" key="1">
    <citation type="submission" date="2013-03" db="EMBL/GenBank/DDBJ databases">
        <title>The Genome Sequence of Phialophora europaea CBS 101466.</title>
        <authorList>
            <consortium name="The Broad Institute Genomics Platform"/>
            <person name="Cuomo C."/>
            <person name="de Hoog S."/>
            <person name="Gorbushina A."/>
            <person name="Walker B."/>
            <person name="Young S.K."/>
            <person name="Zeng Q."/>
            <person name="Gargeya S."/>
            <person name="Fitzgerald M."/>
            <person name="Haas B."/>
            <person name="Abouelleil A."/>
            <person name="Allen A.W."/>
            <person name="Alvarado L."/>
            <person name="Arachchi H.M."/>
            <person name="Berlin A.M."/>
            <person name="Chapman S.B."/>
            <person name="Gainer-Dewar J."/>
            <person name="Goldberg J."/>
            <person name="Griggs A."/>
            <person name="Gujja S."/>
            <person name="Hansen M."/>
            <person name="Howarth C."/>
            <person name="Imamovic A."/>
            <person name="Ireland A."/>
            <person name="Larimer J."/>
            <person name="McCowan C."/>
            <person name="Murphy C."/>
            <person name="Pearson M."/>
            <person name="Poon T.W."/>
            <person name="Priest M."/>
            <person name="Roberts A."/>
            <person name="Saif S."/>
            <person name="Shea T."/>
            <person name="Sisk P."/>
            <person name="Sykes S."/>
            <person name="Wortman J."/>
            <person name="Nusbaum C."/>
            <person name="Birren B."/>
        </authorList>
    </citation>
    <scope>NUCLEOTIDE SEQUENCE [LARGE SCALE GENOMIC DNA]</scope>
    <source>
        <strain evidence="8 9">CBS 101466</strain>
    </source>
</reference>
<dbReference type="GO" id="GO:0046872">
    <property type="term" value="F:metal ion binding"/>
    <property type="evidence" value="ECO:0007669"/>
    <property type="project" value="UniProtKB-UniRule"/>
</dbReference>
<dbReference type="PANTHER" id="PTHR31356">
    <property type="entry name" value="THYLAKOID LUMENAL 29 KDA PROTEIN, CHLOROPLASTIC-RELATED"/>
    <property type="match status" value="1"/>
</dbReference>
<keyword evidence="2" id="KW-0479">Metal-binding</keyword>
<dbReference type="InParanoid" id="W2RZ73"/>